<evidence type="ECO:0000256" key="4">
    <source>
        <dbReference type="ARBA" id="ARBA00022989"/>
    </source>
</evidence>
<protein>
    <submittedName>
        <fullName evidence="10">Cyclic nucleotide-binding domain protein</fullName>
    </submittedName>
</protein>
<keyword evidence="5" id="KW-0406">Ion transport</keyword>
<evidence type="ECO:0000256" key="2">
    <source>
        <dbReference type="ARBA" id="ARBA00022448"/>
    </source>
</evidence>
<dbReference type="SMART" id="SM00100">
    <property type="entry name" value="cNMP"/>
    <property type="match status" value="1"/>
</dbReference>
<evidence type="ECO:0000313" key="11">
    <source>
        <dbReference type="Proteomes" id="UP000009168"/>
    </source>
</evidence>
<feature type="compositionally biased region" description="Polar residues" evidence="7">
    <location>
        <begin position="669"/>
        <end position="681"/>
    </location>
</feature>
<dbReference type="InterPro" id="IPR005821">
    <property type="entry name" value="Ion_trans_dom"/>
</dbReference>
<dbReference type="HOGENOM" id="CLU_003403_1_1_1"/>
<accession>Q22YR4</accession>
<dbReference type="GO" id="GO:0003254">
    <property type="term" value="P:regulation of membrane depolarization"/>
    <property type="evidence" value="ECO:0007669"/>
    <property type="project" value="TreeGrafter"/>
</dbReference>
<keyword evidence="3 8" id="KW-0812">Transmembrane</keyword>
<feature type="domain" description="Cyclic nucleotide-binding" evidence="9">
    <location>
        <begin position="243"/>
        <end position="361"/>
    </location>
</feature>
<feature type="compositionally biased region" description="Basic residues" evidence="7">
    <location>
        <begin position="509"/>
        <end position="520"/>
    </location>
</feature>
<dbReference type="InterPro" id="IPR018490">
    <property type="entry name" value="cNMP-bd_dom_sf"/>
</dbReference>
<dbReference type="PANTHER" id="PTHR45689">
    <property type="entry name" value="I[[H]] CHANNEL, ISOFORM E"/>
    <property type="match status" value="1"/>
</dbReference>
<dbReference type="EMBL" id="GG662798">
    <property type="protein sequence ID" value="EAR90607.2"/>
    <property type="molecule type" value="Genomic_DNA"/>
</dbReference>
<feature type="compositionally biased region" description="Low complexity" evidence="7">
    <location>
        <begin position="598"/>
        <end position="613"/>
    </location>
</feature>
<dbReference type="AlphaFoldDB" id="Q22YR4"/>
<evidence type="ECO:0000313" key="10">
    <source>
        <dbReference type="EMBL" id="EAR90607.2"/>
    </source>
</evidence>
<dbReference type="CDD" id="cd00038">
    <property type="entry name" value="CAP_ED"/>
    <property type="match status" value="1"/>
</dbReference>
<evidence type="ECO:0000256" key="3">
    <source>
        <dbReference type="ARBA" id="ARBA00022692"/>
    </source>
</evidence>
<evidence type="ECO:0000256" key="1">
    <source>
        <dbReference type="ARBA" id="ARBA00004141"/>
    </source>
</evidence>
<keyword evidence="4 8" id="KW-1133">Transmembrane helix</keyword>
<feature type="transmembrane region" description="Helical" evidence="8">
    <location>
        <begin position="20"/>
        <end position="38"/>
    </location>
</feature>
<keyword evidence="11" id="KW-1185">Reference proteome</keyword>
<dbReference type="Proteomes" id="UP000009168">
    <property type="component" value="Unassembled WGS sequence"/>
</dbReference>
<dbReference type="KEGG" id="tet:TTHERM_00123550"/>
<evidence type="ECO:0000256" key="6">
    <source>
        <dbReference type="ARBA" id="ARBA00023136"/>
    </source>
</evidence>
<dbReference type="SUPFAM" id="SSF51206">
    <property type="entry name" value="cAMP-binding domain-like"/>
    <property type="match status" value="1"/>
</dbReference>
<gene>
    <name evidence="10" type="ORF">TTHERM_00123550</name>
</gene>
<dbReference type="InterPro" id="IPR000595">
    <property type="entry name" value="cNMP-bd_dom"/>
</dbReference>
<feature type="compositionally biased region" description="Low complexity" evidence="7">
    <location>
        <begin position="451"/>
        <end position="474"/>
    </location>
</feature>
<dbReference type="InterPro" id="IPR051413">
    <property type="entry name" value="K/Na_HCN_channel"/>
</dbReference>
<feature type="region of interest" description="Disordered" evidence="7">
    <location>
        <begin position="441"/>
        <end position="494"/>
    </location>
</feature>
<evidence type="ECO:0000256" key="7">
    <source>
        <dbReference type="SAM" id="MobiDB-lite"/>
    </source>
</evidence>
<dbReference type="GeneID" id="7833235"/>
<proteinExistence type="predicted"/>
<keyword evidence="6 8" id="KW-0472">Membrane</keyword>
<dbReference type="PROSITE" id="PS50042">
    <property type="entry name" value="CNMP_BINDING_3"/>
    <property type="match status" value="1"/>
</dbReference>
<dbReference type="RefSeq" id="XP_001010852.2">
    <property type="nucleotide sequence ID" value="XM_001010852.2"/>
</dbReference>
<comment type="subcellular location">
    <subcellularLocation>
        <location evidence="1">Membrane</location>
        <topology evidence="1">Multi-pass membrane protein</topology>
    </subcellularLocation>
</comment>
<organism evidence="10 11">
    <name type="scientific">Tetrahymena thermophila (strain SB210)</name>
    <dbReference type="NCBI Taxonomy" id="312017"/>
    <lineage>
        <taxon>Eukaryota</taxon>
        <taxon>Sar</taxon>
        <taxon>Alveolata</taxon>
        <taxon>Ciliophora</taxon>
        <taxon>Intramacronucleata</taxon>
        <taxon>Oligohymenophorea</taxon>
        <taxon>Hymenostomatida</taxon>
        <taxon>Tetrahymenina</taxon>
        <taxon>Tetrahymenidae</taxon>
        <taxon>Tetrahymena</taxon>
    </lineage>
</organism>
<dbReference type="InParanoid" id="Q22YR4"/>
<evidence type="ECO:0000256" key="5">
    <source>
        <dbReference type="ARBA" id="ARBA00023065"/>
    </source>
</evidence>
<dbReference type="OrthoDB" id="291441at2759"/>
<feature type="region of interest" description="Disordered" evidence="7">
    <location>
        <begin position="656"/>
        <end position="696"/>
    </location>
</feature>
<dbReference type="Pfam" id="PF00027">
    <property type="entry name" value="cNMP_binding"/>
    <property type="match status" value="1"/>
</dbReference>
<feature type="compositionally biased region" description="Low complexity" evidence="7">
    <location>
        <begin position="656"/>
        <end position="665"/>
    </location>
</feature>
<dbReference type="InterPro" id="IPR014710">
    <property type="entry name" value="RmlC-like_jellyroll"/>
</dbReference>
<dbReference type="PANTHER" id="PTHR45689:SF5">
    <property type="entry name" value="I[[H]] CHANNEL, ISOFORM E"/>
    <property type="match status" value="1"/>
</dbReference>
<dbReference type="Pfam" id="PF00520">
    <property type="entry name" value="Ion_trans"/>
    <property type="match status" value="1"/>
</dbReference>
<feature type="transmembrane region" description="Helical" evidence="8">
    <location>
        <begin position="108"/>
        <end position="128"/>
    </location>
</feature>
<dbReference type="GO" id="GO:0098855">
    <property type="term" value="C:HCN channel complex"/>
    <property type="evidence" value="ECO:0007669"/>
    <property type="project" value="TreeGrafter"/>
</dbReference>
<keyword evidence="2" id="KW-0813">Transport</keyword>
<feature type="transmembrane region" description="Helical" evidence="8">
    <location>
        <begin position="135"/>
        <end position="153"/>
    </location>
</feature>
<feature type="region of interest" description="Disordered" evidence="7">
    <location>
        <begin position="506"/>
        <end position="529"/>
    </location>
</feature>
<feature type="compositionally biased region" description="Basic and acidic residues" evidence="7">
    <location>
        <begin position="475"/>
        <end position="486"/>
    </location>
</feature>
<dbReference type="GO" id="GO:0005249">
    <property type="term" value="F:voltage-gated potassium channel activity"/>
    <property type="evidence" value="ECO:0007669"/>
    <property type="project" value="TreeGrafter"/>
</dbReference>
<sequence length="984" mass="114544">MGSKVIMQSTDLVYNPDSKLFPFFVNTLVFLKLNGINPKRERFGYVFTLRESQKHIIRLCNQLLSVVSVAHAVSLAWYTLGVYENQNGYSTSWLDKYQFSDLSYLEQYIYSMYWSITTMTTVGYGDIAASNHVEALFIILSMILFSCVFAYSINNIGFILQEIEKSSKDLNDNISTIQRYLNRKNVNIQLQSRVRHYLSFLAEEQKDRDQLAENQIFQILSNKLRNEIVIEINSRILKNYSIFSANFSTQTLRKLVFIMEEVLISPNEIIFEEGDNDDQSVYLIESGNIEIYQVSPSSQNGSNLNQNKTHILQSLNKGSIFGEISFFSGLARKASARSTNLSTLYKINRNQFIELIKENSEDFERFKMMEEQVKFQQDLSILFVECYTCKSIGHISSQSSFKTDLCIYRGRQKPRSLIHCFMCVTTYKYVKILRNISQQISEEENEESSENEYNSTSSDSSLSSNQDQNSMFQQQKEKIVVKKEKSNSQQYEPYKSLKSLKNFKSLKTVQRKSKHKNRKSKKDESLKQLNIQKDIENQLILRDLSPKQKTSNEDFDKFSDISKRESIDKSDKKYEDLKDFLHQRQHSYEQNDQLLDPNSNLNKSQNSKNQNNSHLTIPSQKDLIPPTSQLDITNETSKKKYNQQINLIYEKSISNEESNSNSFIEDQAATKQAQIPQQKSTNKLRKGTLKPQKTQRDIRTSIDVLVQNTIYNAFVAQSAALTNTQNELNRLESTLSKLEERFSVFNFQNSKSIKSVDSNIVTRRISSQQTPSTLFQKQTNEYRQSQLGVNNLNNPIKKLSVFKDSQEKKQNSKMSIDVQGIPTQNELRQDTVQNIMLEKIYKMLDKSNIKDVSNRASYQQDEYSQLYQSATQNVLNKFDMIKNFKKFFPHNNFTYIFNKFNSKKLLFKSKKSRTQFQVQKTRRQNIIVQLKTARKSLFCNAIIQKPTPSQLDYNSYKPTFLSYGVSQKSETIYPKFLIKEAFYI</sequence>
<dbReference type="Gene3D" id="1.10.287.70">
    <property type="match status" value="1"/>
</dbReference>
<name>Q22YR4_TETTS</name>
<dbReference type="Gene3D" id="2.60.120.10">
    <property type="entry name" value="Jelly Rolls"/>
    <property type="match status" value="1"/>
</dbReference>
<feature type="compositionally biased region" description="Acidic residues" evidence="7">
    <location>
        <begin position="441"/>
        <end position="450"/>
    </location>
</feature>
<feature type="transmembrane region" description="Helical" evidence="8">
    <location>
        <begin position="59"/>
        <end position="80"/>
    </location>
</feature>
<dbReference type="SUPFAM" id="SSF81324">
    <property type="entry name" value="Voltage-gated potassium channels"/>
    <property type="match status" value="1"/>
</dbReference>
<dbReference type="GO" id="GO:0035725">
    <property type="term" value="P:sodium ion transmembrane transport"/>
    <property type="evidence" value="ECO:0007669"/>
    <property type="project" value="TreeGrafter"/>
</dbReference>
<reference evidence="11" key="1">
    <citation type="journal article" date="2006" name="PLoS Biol.">
        <title>Macronuclear genome sequence of the ciliate Tetrahymena thermophila, a model eukaryote.</title>
        <authorList>
            <person name="Eisen J.A."/>
            <person name="Coyne R.S."/>
            <person name="Wu M."/>
            <person name="Wu D."/>
            <person name="Thiagarajan M."/>
            <person name="Wortman J.R."/>
            <person name="Badger J.H."/>
            <person name="Ren Q."/>
            <person name="Amedeo P."/>
            <person name="Jones K.M."/>
            <person name="Tallon L.J."/>
            <person name="Delcher A.L."/>
            <person name="Salzberg S.L."/>
            <person name="Silva J.C."/>
            <person name="Haas B.J."/>
            <person name="Majoros W.H."/>
            <person name="Farzad M."/>
            <person name="Carlton J.M."/>
            <person name="Smith R.K. Jr."/>
            <person name="Garg J."/>
            <person name="Pearlman R.E."/>
            <person name="Karrer K.M."/>
            <person name="Sun L."/>
            <person name="Manning G."/>
            <person name="Elde N.C."/>
            <person name="Turkewitz A.P."/>
            <person name="Asai D.J."/>
            <person name="Wilkes D.E."/>
            <person name="Wang Y."/>
            <person name="Cai H."/>
            <person name="Collins K."/>
            <person name="Stewart B.A."/>
            <person name="Lee S.R."/>
            <person name="Wilamowska K."/>
            <person name="Weinberg Z."/>
            <person name="Ruzzo W.L."/>
            <person name="Wloga D."/>
            <person name="Gaertig J."/>
            <person name="Frankel J."/>
            <person name="Tsao C.-C."/>
            <person name="Gorovsky M.A."/>
            <person name="Keeling P.J."/>
            <person name="Waller R.F."/>
            <person name="Patron N.J."/>
            <person name="Cherry J.M."/>
            <person name="Stover N.A."/>
            <person name="Krieger C.J."/>
            <person name="del Toro C."/>
            <person name="Ryder H.F."/>
            <person name="Williamson S.C."/>
            <person name="Barbeau R.A."/>
            <person name="Hamilton E.P."/>
            <person name="Orias E."/>
        </authorList>
    </citation>
    <scope>NUCLEOTIDE SEQUENCE [LARGE SCALE GENOMIC DNA]</scope>
    <source>
        <strain evidence="11">SB210</strain>
    </source>
</reference>
<evidence type="ECO:0000259" key="9">
    <source>
        <dbReference type="PROSITE" id="PS50042"/>
    </source>
</evidence>
<dbReference type="Gene3D" id="1.10.287.630">
    <property type="entry name" value="Helix hairpin bin"/>
    <property type="match status" value="1"/>
</dbReference>
<feature type="region of interest" description="Disordered" evidence="7">
    <location>
        <begin position="589"/>
        <end position="628"/>
    </location>
</feature>
<evidence type="ECO:0000256" key="8">
    <source>
        <dbReference type="SAM" id="Phobius"/>
    </source>
</evidence>